<dbReference type="GO" id="GO:0003976">
    <property type="term" value="F:UDP-N-acetylglucosamine-lysosomal-enzyme N-acetylglucosaminephosphotransferase activity"/>
    <property type="evidence" value="ECO:0007669"/>
    <property type="project" value="TreeGrafter"/>
</dbReference>
<keyword evidence="3" id="KW-1133">Transmembrane helix</keyword>
<evidence type="ECO:0000256" key="2">
    <source>
        <dbReference type="SAM" id="MobiDB-lite"/>
    </source>
</evidence>
<name>A0A1B9IT68_9TREE</name>
<feature type="domain" description="Stealth protein CR3 conserved region 3" evidence="4">
    <location>
        <begin position="539"/>
        <end position="587"/>
    </location>
</feature>
<feature type="compositionally biased region" description="Acidic residues" evidence="2">
    <location>
        <begin position="62"/>
        <end position="73"/>
    </location>
</feature>
<feature type="compositionally biased region" description="Low complexity" evidence="2">
    <location>
        <begin position="27"/>
        <end position="45"/>
    </location>
</feature>
<evidence type="ECO:0000313" key="5">
    <source>
        <dbReference type="EMBL" id="OCF58738.1"/>
    </source>
</evidence>
<feature type="region of interest" description="Disordered" evidence="2">
    <location>
        <begin position="906"/>
        <end position="986"/>
    </location>
</feature>
<feature type="region of interest" description="Disordered" evidence="2">
    <location>
        <begin position="399"/>
        <end position="424"/>
    </location>
</feature>
<evidence type="ECO:0000256" key="3">
    <source>
        <dbReference type="SAM" id="Phobius"/>
    </source>
</evidence>
<dbReference type="GO" id="GO:0005794">
    <property type="term" value="C:Golgi apparatus"/>
    <property type="evidence" value="ECO:0007669"/>
    <property type="project" value="TreeGrafter"/>
</dbReference>
<protein>
    <recommendedName>
        <fullName evidence="4">Stealth protein CR3 conserved region 3 domain-containing protein</fullName>
    </recommendedName>
</protein>
<dbReference type="InterPro" id="IPR031357">
    <property type="entry name" value="Stealth_CR3"/>
</dbReference>
<reference evidence="5 6" key="1">
    <citation type="submission" date="2013-07" db="EMBL/GenBank/DDBJ databases">
        <title>The Genome Sequence of Kwoniella mangroviensis CBS10435.</title>
        <authorList>
            <consortium name="The Broad Institute Genome Sequencing Platform"/>
            <person name="Cuomo C."/>
            <person name="Litvintseva A."/>
            <person name="Chen Y."/>
            <person name="Heitman J."/>
            <person name="Sun S."/>
            <person name="Springer D."/>
            <person name="Dromer F."/>
            <person name="Young S.K."/>
            <person name="Zeng Q."/>
            <person name="Gargeya S."/>
            <person name="Fitzgerald M."/>
            <person name="Abouelleil A."/>
            <person name="Alvarado L."/>
            <person name="Berlin A.M."/>
            <person name="Chapman S.B."/>
            <person name="Dewar J."/>
            <person name="Goldberg J."/>
            <person name="Griggs A."/>
            <person name="Gujja S."/>
            <person name="Hansen M."/>
            <person name="Howarth C."/>
            <person name="Imamovic A."/>
            <person name="Larimer J."/>
            <person name="McCowan C."/>
            <person name="Murphy C."/>
            <person name="Pearson M."/>
            <person name="Priest M."/>
            <person name="Roberts A."/>
            <person name="Saif S."/>
            <person name="Shea T."/>
            <person name="Sykes S."/>
            <person name="Wortman J."/>
            <person name="Nusbaum C."/>
            <person name="Birren B."/>
        </authorList>
    </citation>
    <scope>NUCLEOTIDE SEQUENCE [LARGE SCALE GENOMIC DNA]</scope>
    <source>
        <strain evidence="5 6">CBS 10435</strain>
    </source>
</reference>
<organism evidence="5 6">
    <name type="scientific">Kwoniella mangroviensis CBS 10435</name>
    <dbReference type="NCBI Taxonomy" id="1331196"/>
    <lineage>
        <taxon>Eukaryota</taxon>
        <taxon>Fungi</taxon>
        <taxon>Dikarya</taxon>
        <taxon>Basidiomycota</taxon>
        <taxon>Agaricomycotina</taxon>
        <taxon>Tremellomycetes</taxon>
        <taxon>Tremellales</taxon>
        <taxon>Cryptococcaceae</taxon>
        <taxon>Kwoniella</taxon>
    </lineage>
</organism>
<keyword evidence="3" id="KW-0472">Membrane</keyword>
<feature type="compositionally biased region" description="Acidic residues" evidence="2">
    <location>
        <begin position="955"/>
        <end position="980"/>
    </location>
</feature>
<evidence type="ECO:0000259" key="4">
    <source>
        <dbReference type="Pfam" id="PF17102"/>
    </source>
</evidence>
<dbReference type="Proteomes" id="UP000092583">
    <property type="component" value="Unassembled WGS sequence"/>
</dbReference>
<evidence type="ECO:0000313" key="6">
    <source>
        <dbReference type="Proteomes" id="UP000092583"/>
    </source>
</evidence>
<dbReference type="Pfam" id="PF17102">
    <property type="entry name" value="Stealth_CR3"/>
    <property type="match status" value="1"/>
</dbReference>
<keyword evidence="1" id="KW-0808">Transferase</keyword>
<reference evidence="6" key="2">
    <citation type="submission" date="2013-12" db="EMBL/GenBank/DDBJ databases">
        <title>Evolution of pathogenesis and genome organization in the Tremellales.</title>
        <authorList>
            <person name="Cuomo C."/>
            <person name="Litvintseva A."/>
            <person name="Heitman J."/>
            <person name="Chen Y."/>
            <person name="Sun S."/>
            <person name="Springer D."/>
            <person name="Dromer F."/>
            <person name="Young S."/>
            <person name="Zeng Q."/>
            <person name="Chapman S."/>
            <person name="Gujja S."/>
            <person name="Saif S."/>
            <person name="Birren B."/>
        </authorList>
    </citation>
    <scope>NUCLEOTIDE SEQUENCE [LARGE SCALE GENOMIC DNA]</scope>
    <source>
        <strain evidence="6">CBS 10435</strain>
    </source>
</reference>
<feature type="compositionally biased region" description="Polar residues" evidence="2">
    <location>
        <begin position="1"/>
        <end position="19"/>
    </location>
</feature>
<dbReference type="GO" id="GO:0046835">
    <property type="term" value="P:carbohydrate phosphorylation"/>
    <property type="evidence" value="ECO:0007669"/>
    <property type="project" value="TreeGrafter"/>
</dbReference>
<dbReference type="InterPro" id="IPR047141">
    <property type="entry name" value="Stealth"/>
</dbReference>
<feature type="compositionally biased region" description="Basic and acidic residues" evidence="2">
    <location>
        <begin position="51"/>
        <end position="61"/>
    </location>
</feature>
<dbReference type="STRING" id="1331196.A0A1B9IT68"/>
<keyword evidence="6" id="KW-1185">Reference proteome</keyword>
<dbReference type="PANTHER" id="PTHR24045:SF0">
    <property type="entry name" value="N-ACETYLGLUCOSAMINE-1-PHOSPHOTRANSFERASE SUBUNITS ALPHA_BETA"/>
    <property type="match status" value="1"/>
</dbReference>
<sequence length="1001" mass="115202">MPSIDPSSPRSTTSDMPSDNNERRESYPLSIASTSSSSSGSPESSFTTKFQTHEKHYRPITEDDYLEEEEEEEKEHGTSESTGLLGFLPLPKWKREIEDKLSLPSASSTSHQRRRGRNRKQRRSIFILLVSIACLSGLLMVGIYVYYQRSTYIRTTTTEIDESPYIPMPEEVSQNQSSVELIPISAPQWIIDVKEIADDPTHILIPPHESDSIELLQPVHDRLPYDVLESYFSTGLLPTSFNSDSDLAKQRPMDLVYLFVNASSEYLQEDMELAEVKEGIELVGKKRHWRDNGELRGAVRSGIKGFNDNLGNVHVISADWAMTDRDESALGQEGWRIGQIPEWLNWDSQREEGSKLNWHFHSDVFRLPIDSDGQTTIKSNRIEEVQKPTVQDELEEVETEQIEDGNFGNSTEDGTRPQPQVRLNPPTPIDVFWNDEQEWKELATPNFNSFAIESRMSWLKDVSENFVAFNDDMFILRNLSTSDFRHPLLGSVFRMDSGLLVNPSMTPMQLTDSGEWGALQHANQLISKRFPSRRRMYLHHLPKIQSKHIMNEALTMFREELSVSTTRTFRESKRGQGDVEMAWLTTNLRIERWRESLLWSYIVAKVGHRNGGKWNNQARSDLIQLMKITDDQISGYQNVVIERRDDRLTLADSFEADKQVDWNGPKASVYQYSSLDGHLNLLSDIDNRKCIFSLQQCLPARFFLDPEISYSSEEIFKQLAFVEPSCGDCLITALINESGERGIEAFLPSHDQLYHPNTTTSEREWKTSEPILQLTNSWEESDFSIEANVFKGQDIWPGALERIDDAIELRRWCIKLLSRYNYVFASSPVRFSPIHNIGELRTALRSVEESPDIAMFCINDDQYDSSSGKVRRLFGSWMNEKFGGSIPGVNYEREGVEWAQVLPEDERRSLTREEEEKDRHGYLPMPIGNAGNNHRSKQQKNRNRDKIIQKSTALNDDESPYYHDDENDSNDNNNDDDENDDKFNEYGWKLGVVENITDANW</sequence>
<evidence type="ECO:0000256" key="1">
    <source>
        <dbReference type="ARBA" id="ARBA00022679"/>
    </source>
</evidence>
<feature type="compositionally biased region" description="Basic and acidic residues" evidence="2">
    <location>
        <begin position="906"/>
        <end position="921"/>
    </location>
</feature>
<feature type="region of interest" description="Disordered" evidence="2">
    <location>
        <begin position="1"/>
        <end position="85"/>
    </location>
</feature>
<keyword evidence="3" id="KW-0812">Transmembrane</keyword>
<gene>
    <name evidence="5" type="ORF">L486_03228</name>
</gene>
<dbReference type="PANTHER" id="PTHR24045">
    <property type="match status" value="1"/>
</dbReference>
<accession>A0A1B9IT68</accession>
<dbReference type="AlphaFoldDB" id="A0A1B9IT68"/>
<dbReference type="OrthoDB" id="263283at2759"/>
<dbReference type="EMBL" id="KI669461">
    <property type="protein sequence ID" value="OCF58738.1"/>
    <property type="molecule type" value="Genomic_DNA"/>
</dbReference>
<proteinExistence type="predicted"/>
<feature type="transmembrane region" description="Helical" evidence="3">
    <location>
        <begin position="125"/>
        <end position="147"/>
    </location>
</feature>